<evidence type="ECO:0008006" key="4">
    <source>
        <dbReference type="Google" id="ProtNLM"/>
    </source>
</evidence>
<keyword evidence="1" id="KW-0472">Membrane</keyword>
<proteinExistence type="predicted"/>
<dbReference type="EMBL" id="JAIQCJ010001430">
    <property type="protein sequence ID" value="KAJ8789237.1"/>
    <property type="molecule type" value="Genomic_DNA"/>
</dbReference>
<dbReference type="Proteomes" id="UP001159641">
    <property type="component" value="Unassembled WGS sequence"/>
</dbReference>
<name>A0AB34HCV4_ESCRO</name>
<dbReference type="PROSITE" id="PS51257">
    <property type="entry name" value="PROKAR_LIPOPROTEIN"/>
    <property type="match status" value="1"/>
</dbReference>
<keyword evidence="1" id="KW-0812">Transmembrane</keyword>
<feature type="transmembrane region" description="Helical" evidence="1">
    <location>
        <begin position="20"/>
        <end position="44"/>
    </location>
</feature>
<dbReference type="InterPro" id="IPR052728">
    <property type="entry name" value="O2_lipid_transport_reg"/>
</dbReference>
<evidence type="ECO:0000313" key="2">
    <source>
        <dbReference type="EMBL" id="KAJ8789237.1"/>
    </source>
</evidence>
<evidence type="ECO:0000256" key="1">
    <source>
        <dbReference type="SAM" id="Phobius"/>
    </source>
</evidence>
<dbReference type="AlphaFoldDB" id="A0AB34HCV4"/>
<organism evidence="2 3">
    <name type="scientific">Eschrichtius robustus</name>
    <name type="common">California gray whale</name>
    <name type="synonym">Eschrichtius gibbosus</name>
    <dbReference type="NCBI Taxonomy" id="9764"/>
    <lineage>
        <taxon>Eukaryota</taxon>
        <taxon>Metazoa</taxon>
        <taxon>Chordata</taxon>
        <taxon>Craniata</taxon>
        <taxon>Vertebrata</taxon>
        <taxon>Euteleostomi</taxon>
        <taxon>Mammalia</taxon>
        <taxon>Eutheria</taxon>
        <taxon>Laurasiatheria</taxon>
        <taxon>Artiodactyla</taxon>
        <taxon>Whippomorpha</taxon>
        <taxon>Cetacea</taxon>
        <taxon>Mysticeti</taxon>
        <taxon>Eschrichtiidae</taxon>
        <taxon>Eschrichtius</taxon>
    </lineage>
</organism>
<keyword evidence="1" id="KW-1133">Transmembrane helix</keyword>
<dbReference type="PANTHER" id="PTHR11161">
    <property type="entry name" value="O-ACYLTRANSFERASE"/>
    <property type="match status" value="1"/>
</dbReference>
<sequence length="97" mass="10943">MNRCLFPPGLGHRLLSWDIWSFLASLSYACYLVHPNLIILYNGLQETLIHSTDINMFYLFSGHCLLTFITGLALTLFIEKPCQELKRCLLGSVPAGP</sequence>
<reference evidence="2 3" key="1">
    <citation type="submission" date="2022-11" db="EMBL/GenBank/DDBJ databases">
        <title>Whole genome sequence of Eschrichtius robustus ER-17-0199.</title>
        <authorList>
            <person name="Bruniche-Olsen A."/>
            <person name="Black A.N."/>
            <person name="Fields C.J."/>
            <person name="Walden K."/>
            <person name="Dewoody J.A."/>
        </authorList>
    </citation>
    <scope>NUCLEOTIDE SEQUENCE [LARGE SCALE GENOMIC DNA]</scope>
    <source>
        <strain evidence="2">ER-17-0199</strain>
        <tissue evidence="2">Blubber</tissue>
    </source>
</reference>
<evidence type="ECO:0000313" key="3">
    <source>
        <dbReference type="Proteomes" id="UP001159641"/>
    </source>
</evidence>
<keyword evidence="3" id="KW-1185">Reference proteome</keyword>
<feature type="transmembrane region" description="Helical" evidence="1">
    <location>
        <begin position="56"/>
        <end position="78"/>
    </location>
</feature>
<gene>
    <name evidence="2" type="ORF">J1605_022172</name>
</gene>
<accession>A0AB34HCV4</accession>
<dbReference type="PANTHER" id="PTHR11161:SF0">
    <property type="entry name" value="O-ACYLTRANSFERASE LIKE PROTEIN"/>
    <property type="match status" value="1"/>
</dbReference>
<comment type="caution">
    <text evidence="2">The sequence shown here is derived from an EMBL/GenBank/DDBJ whole genome shotgun (WGS) entry which is preliminary data.</text>
</comment>
<protein>
    <recommendedName>
        <fullName evidence="4">O-acyltransferase like protein</fullName>
    </recommendedName>
</protein>